<proteinExistence type="predicted"/>
<name>X1HN73_9ZZZZ</name>
<protein>
    <submittedName>
        <fullName evidence="1">Uncharacterized protein</fullName>
    </submittedName>
</protein>
<evidence type="ECO:0000313" key="1">
    <source>
        <dbReference type="EMBL" id="GAH55309.1"/>
    </source>
</evidence>
<gene>
    <name evidence="1" type="ORF">S03H2_28247</name>
</gene>
<dbReference type="AlphaFoldDB" id="X1HN73"/>
<accession>X1HN73</accession>
<comment type="caution">
    <text evidence="1">The sequence shown here is derived from an EMBL/GenBank/DDBJ whole genome shotgun (WGS) entry which is preliminary data.</text>
</comment>
<dbReference type="EMBL" id="BARU01017015">
    <property type="protein sequence ID" value="GAH55309.1"/>
    <property type="molecule type" value="Genomic_DNA"/>
</dbReference>
<reference evidence="1" key="1">
    <citation type="journal article" date="2014" name="Front. Microbiol.">
        <title>High frequency of phylogenetically diverse reductive dehalogenase-homologous genes in deep subseafloor sedimentary metagenomes.</title>
        <authorList>
            <person name="Kawai M."/>
            <person name="Futagami T."/>
            <person name="Toyoda A."/>
            <person name="Takaki Y."/>
            <person name="Nishi S."/>
            <person name="Hori S."/>
            <person name="Arai W."/>
            <person name="Tsubouchi T."/>
            <person name="Morono Y."/>
            <person name="Uchiyama I."/>
            <person name="Ito T."/>
            <person name="Fujiyama A."/>
            <person name="Inagaki F."/>
            <person name="Takami H."/>
        </authorList>
    </citation>
    <scope>NUCLEOTIDE SEQUENCE</scope>
    <source>
        <strain evidence="1">Expedition CK06-06</strain>
    </source>
</reference>
<feature type="non-terminal residue" evidence="1">
    <location>
        <position position="1"/>
    </location>
</feature>
<organism evidence="1">
    <name type="scientific">marine sediment metagenome</name>
    <dbReference type="NCBI Taxonomy" id="412755"/>
    <lineage>
        <taxon>unclassified sequences</taxon>
        <taxon>metagenomes</taxon>
        <taxon>ecological metagenomes</taxon>
    </lineage>
</organism>
<sequence length="43" mass="4834">RSNEVGKVTSQIGKKYLLVTVESFLAMDSLTTNFIQKCLTLKK</sequence>